<proteinExistence type="inferred from homology"/>
<dbReference type="InterPro" id="IPR041064">
    <property type="entry name" value="T6PP_helical"/>
</dbReference>
<dbReference type="Pfam" id="PF21141">
    <property type="entry name" value="T6PP_C"/>
    <property type="match status" value="2"/>
</dbReference>
<feature type="domain" description="Trehalose-6-phosphate phosphatase C-terminal" evidence="9">
    <location>
        <begin position="958"/>
        <end position="1171"/>
    </location>
</feature>
<keyword evidence="6" id="KW-0808">Transferase</keyword>
<organism evidence="10 11">
    <name type="scientific">Ancylostoma duodenale</name>
    <dbReference type="NCBI Taxonomy" id="51022"/>
    <lineage>
        <taxon>Eukaryota</taxon>
        <taxon>Metazoa</taxon>
        <taxon>Ecdysozoa</taxon>
        <taxon>Nematoda</taxon>
        <taxon>Chromadorea</taxon>
        <taxon>Rhabditida</taxon>
        <taxon>Rhabditina</taxon>
        <taxon>Rhabditomorpha</taxon>
        <taxon>Strongyloidea</taxon>
        <taxon>Ancylostomatidae</taxon>
        <taxon>Ancylostomatinae</taxon>
        <taxon>Ancylostoma</taxon>
    </lineage>
</organism>
<dbReference type="Gene3D" id="3.40.50.2000">
    <property type="entry name" value="Glycogen Phosphorylase B"/>
    <property type="match status" value="2"/>
</dbReference>
<accession>A0A0C2D4W4</accession>
<dbReference type="InterPro" id="IPR023214">
    <property type="entry name" value="HAD_sf"/>
</dbReference>
<evidence type="ECO:0000259" key="9">
    <source>
        <dbReference type="Pfam" id="PF21141"/>
    </source>
</evidence>
<feature type="domain" description="Trehalose-6-phosphate phosphatase C-terminal" evidence="9">
    <location>
        <begin position="1195"/>
        <end position="1263"/>
    </location>
</feature>
<evidence type="ECO:0000313" key="11">
    <source>
        <dbReference type="Proteomes" id="UP000054047"/>
    </source>
</evidence>
<comment type="function">
    <text evidence="1">Catalyzes the production of trehalose from glucose-6-phosphate and UDP-alpha-D-glucose in a 2 step process.</text>
</comment>
<dbReference type="InterPro" id="IPR049063">
    <property type="entry name" value="T6PP_C"/>
</dbReference>
<dbReference type="SUPFAM" id="SSF53756">
    <property type="entry name" value="UDP-Glycosyltransferase/glycogen phosphorylase"/>
    <property type="match status" value="1"/>
</dbReference>
<evidence type="ECO:0000256" key="5">
    <source>
        <dbReference type="ARBA" id="ARBA00022676"/>
    </source>
</evidence>
<dbReference type="PANTHER" id="PTHR10788">
    <property type="entry name" value="TREHALOSE-6-PHOSPHATE SYNTHASE"/>
    <property type="match status" value="1"/>
</dbReference>
<evidence type="ECO:0000256" key="6">
    <source>
        <dbReference type="ARBA" id="ARBA00022679"/>
    </source>
</evidence>
<evidence type="ECO:0000256" key="2">
    <source>
        <dbReference type="ARBA" id="ARBA00005409"/>
    </source>
</evidence>
<keyword evidence="5" id="KW-0328">Glycosyltransferase</keyword>
<dbReference type="InterPro" id="IPR001830">
    <property type="entry name" value="Glyco_trans_20"/>
</dbReference>
<evidence type="ECO:0000256" key="3">
    <source>
        <dbReference type="ARBA" id="ARBA00006107"/>
    </source>
</evidence>
<dbReference type="Gene3D" id="3.40.50.1000">
    <property type="entry name" value="HAD superfamily/HAD-like"/>
    <property type="match status" value="2"/>
</dbReference>
<dbReference type="Pfam" id="PF00982">
    <property type="entry name" value="Glyco_transf_20"/>
    <property type="match status" value="1"/>
</dbReference>
<dbReference type="Proteomes" id="UP000054047">
    <property type="component" value="Unassembled WGS sequence"/>
</dbReference>
<sequence>MKNLWEWRRRIGRHLLYQSALSSARYVVVTRMHLNESKRAGAVGWMLSEDAPYQELQLIVKHSTKSCARILSRINVKVPASGDEDFLTFATNACCAEWKLRQQNSEIALKQPTNFDTVFGNLVSQLGFNSVAFWKIAVPLVYDSDLSFGTKFRDSLLFSLALYDVNNSKNRLRELYAAVPGVRQSMLGVHAKRFGEKYRHIQMVRSRANSRMSSRHGSMEDLLALDNDAIDDGGSDGASEGLSTGTGVGGLTNTTHHKQRVINVSNAPPVSIQRKGSGCWEIKQGSGGLVSCVDPVMSVDKENIWLSNLGINIKEERDDLDIHPPSTNSLGLPLIKQARAGEIFHVLEENDKKQELTDKEQLVERDMSLLSVLHDYNKTNYQLNPVFVSQEDYNAYYGGISNGLLWPALHNLAEYIVKEYDDPATLREHWCAYVRVNYQFGINAARNSRPQDFIWIHDYHLMLTGQIMRSLDSNLEVGFFLHIPFQPPANFMTKYKLVADPILRGILRFTKVGFQTHRDRERYVQMVREYIPRARVHYDTRIDIFTITYEGWTCSLGVFPVSIKNEDFLSIANEPQCAIEAQEIKQEARVLAHSGEGGCFFFSVERFDYTKGIMEKLKAWKRFFEKHPERKGLDVLYQVAVTNRRAVESYKKYQDSCLALAKEINDTIKCDTNPEWKPLRFDTDGLPRTRLVAHYLAMDIGVVTPSKDGMNLVAKEMMVCNPAASLVLSSGAGTEVQLGNAGFYSEDKKCYHRVDDIADTENFAEVFYRAATEERAVRQEHGGRLNQFLKSHDIDEWSTAFLDPSWTHEVIRPCEIKQIADFYMLMAQTAQIRRQIVEVVLKGMPIRPHFALSLENAKNSLENSCISDSNRLVLETTSHQEDADGANTHATFDITDELTELQKDLAFLSFIQSDETNNVEQFIDTLGSFHPSGPTAFAAEVEKASTLLSQGDHFHYVFTDRDGTLKSYSCSYPTSVQPAYSAVIQAQFARRCAQFCAIVTTAPLVHIGILNMSTMPEGYYAYGASAGREWYFNPAMQFKDDSVSDADLMLLNKAFDKVEDLLENPEFRNFTWIGSGLQKHYGHITIAKQDVNNSIPHRKSLLLFEEVSKIVNEVDPSGAILTIRENEYDIKIYTKAKLSGRIFNKGHGVRLIERKMGMQLHDVAQIGSSGNNSRDNKESALESGCVLLESGNCQARAREWSNILVCGDSETDLPMLEECLSVAPPNVYTIWVTKDEALQEKVTQTCARFHNNNVTFVSCPEVLLGAMAQATVRELEIRGGDLDDDSDI</sequence>
<dbReference type="EC" id="2.4.1.15" evidence="4"/>
<dbReference type="GO" id="GO:0004805">
    <property type="term" value="F:trehalose-phosphatase activity"/>
    <property type="evidence" value="ECO:0007669"/>
    <property type="project" value="TreeGrafter"/>
</dbReference>
<evidence type="ECO:0000256" key="4">
    <source>
        <dbReference type="ARBA" id="ARBA00012538"/>
    </source>
</evidence>
<evidence type="ECO:0000256" key="1">
    <source>
        <dbReference type="ARBA" id="ARBA00002045"/>
    </source>
</evidence>
<dbReference type="GO" id="GO:0005829">
    <property type="term" value="C:cytosol"/>
    <property type="evidence" value="ECO:0007669"/>
    <property type="project" value="TreeGrafter"/>
</dbReference>
<dbReference type="GO" id="GO:0005992">
    <property type="term" value="P:trehalose biosynthetic process"/>
    <property type="evidence" value="ECO:0007669"/>
    <property type="project" value="InterPro"/>
</dbReference>
<evidence type="ECO:0000313" key="10">
    <source>
        <dbReference type="EMBL" id="KIH64598.1"/>
    </source>
</evidence>
<gene>
    <name evidence="10" type="ORF">ANCDUO_05089</name>
</gene>
<comment type="catalytic activity">
    <reaction evidence="7">
        <text>D-glucose 6-phosphate + UDP-alpha-D-glucose = alpha,alpha-trehalose 6-phosphate + UDP + H(+)</text>
        <dbReference type="Rhea" id="RHEA:18889"/>
        <dbReference type="ChEBI" id="CHEBI:15378"/>
        <dbReference type="ChEBI" id="CHEBI:58223"/>
        <dbReference type="ChEBI" id="CHEBI:58429"/>
        <dbReference type="ChEBI" id="CHEBI:58885"/>
        <dbReference type="ChEBI" id="CHEBI:61548"/>
        <dbReference type="EC" id="2.4.1.15"/>
    </reaction>
</comment>
<dbReference type="PANTHER" id="PTHR10788:SF106">
    <property type="entry name" value="BCDNA.GH08860"/>
    <property type="match status" value="1"/>
</dbReference>
<comment type="similarity">
    <text evidence="3">In the C-terminal section; belongs to the gob-1 trehalose phosphatase family.</text>
</comment>
<feature type="domain" description="Trehalose-6-phosphate phosphatase helical bundle" evidence="8">
    <location>
        <begin position="819"/>
        <end position="926"/>
    </location>
</feature>
<reference evidence="10 11" key="1">
    <citation type="submission" date="2013-12" db="EMBL/GenBank/DDBJ databases">
        <title>Draft genome of the parsitic nematode Ancylostoma duodenale.</title>
        <authorList>
            <person name="Mitreva M."/>
        </authorList>
    </citation>
    <scope>NUCLEOTIDE SEQUENCE [LARGE SCALE GENOMIC DNA]</scope>
    <source>
        <strain evidence="10 11">Zhejiang</strain>
    </source>
</reference>
<protein>
    <recommendedName>
        <fullName evidence="4">alpha,alpha-trehalose-phosphate synthase (UDP-forming)</fullName>
        <ecNumber evidence="4">2.4.1.15</ecNumber>
    </recommendedName>
</protein>
<dbReference type="FunFam" id="1.20.58.1800:FF:000001">
    <property type="entry name" value="Alpha,alpha-trehalose-phosphate synthase [UDP-forming] 1"/>
    <property type="match status" value="1"/>
</dbReference>
<evidence type="ECO:0000256" key="7">
    <source>
        <dbReference type="ARBA" id="ARBA00048039"/>
    </source>
</evidence>
<dbReference type="FunFam" id="3.40.50.2000:FF:000206">
    <property type="entry name" value="Trehalose-6-phosphate synthase"/>
    <property type="match status" value="1"/>
</dbReference>
<dbReference type="Gene3D" id="1.20.58.1800">
    <property type="match status" value="1"/>
</dbReference>
<dbReference type="OrthoDB" id="755951at2759"/>
<comment type="similarity">
    <text evidence="2">In the N-terminal section; belongs to the glycosyltransferase 20 family.</text>
</comment>
<keyword evidence="11" id="KW-1185">Reference proteome</keyword>
<name>A0A0C2D4W4_9BILA</name>
<dbReference type="GO" id="GO:0003825">
    <property type="term" value="F:alpha,alpha-trehalose-phosphate synthase (UDP-forming) activity"/>
    <property type="evidence" value="ECO:0007669"/>
    <property type="project" value="UniProtKB-EC"/>
</dbReference>
<dbReference type="EMBL" id="KN727978">
    <property type="protein sequence ID" value="KIH64598.1"/>
    <property type="molecule type" value="Genomic_DNA"/>
</dbReference>
<dbReference type="Pfam" id="PF18572">
    <property type="entry name" value="T6PP_N"/>
    <property type="match status" value="1"/>
</dbReference>
<evidence type="ECO:0000259" key="8">
    <source>
        <dbReference type="Pfam" id="PF18572"/>
    </source>
</evidence>
<dbReference type="CDD" id="cd03788">
    <property type="entry name" value="GT20_TPS"/>
    <property type="match status" value="1"/>
</dbReference>